<feature type="region of interest" description="Disordered" evidence="3">
    <location>
        <begin position="300"/>
        <end position="374"/>
    </location>
</feature>
<dbReference type="SMART" id="SM00195">
    <property type="entry name" value="DSPc"/>
    <property type="match status" value="1"/>
</dbReference>
<sequence>MMKVPDRWLDYTPLKDHIEGTRIIAIKTPLKEFFNTGLTSEEMAKRRIDTGVPVEKEFTSTQLVRMLQSKNLNLGLVIDLTNTDRYYSWKSFEDLGIEHYKLRCPGHEIPSEEIYKSFSERLSRFLSKESNEYVAVHCTHGVNRTGYLICRYLVEHCGFETEDAIKKFGDARGHSMERENYLKDLRKLVNEGDKSNNETGIHLKHMPKERTRRDYRERSISPKPVSNFDQQSSRRETYCDADWRSSEKWRSPWSSSYYGRSRDSDYWRRSYQYYDRYGQRSYHLGDTDWRRNYDHHHYGYDSHYQPPHQRRDHHHYESGPRYGHSHEQDRSLYRDFFDTKPNGEDFSSGSQASRSHEYSYWCPQGRPPSSRTQS</sequence>
<evidence type="ECO:0000259" key="4">
    <source>
        <dbReference type="PROSITE" id="PS50054"/>
    </source>
</evidence>
<dbReference type="GO" id="GO:0004721">
    <property type="term" value="F:phosphoprotein phosphatase activity"/>
    <property type="evidence" value="ECO:0007669"/>
    <property type="project" value="UniProtKB-KW"/>
</dbReference>
<dbReference type="Proteomes" id="UP000007879">
    <property type="component" value="Unassembled WGS sequence"/>
</dbReference>
<evidence type="ECO:0000256" key="2">
    <source>
        <dbReference type="ARBA" id="ARBA00022912"/>
    </source>
</evidence>
<feature type="compositionally biased region" description="Basic and acidic residues" evidence="3">
    <location>
        <begin position="314"/>
        <end position="343"/>
    </location>
</feature>
<evidence type="ECO:0000313" key="7">
    <source>
        <dbReference type="Proteomes" id="UP000007879"/>
    </source>
</evidence>
<dbReference type="InterPro" id="IPR051029">
    <property type="entry name" value="mRNA_Capping_Enz/RNA_Phosphat"/>
</dbReference>
<dbReference type="OrthoDB" id="200924at2759"/>
<evidence type="ECO:0000256" key="3">
    <source>
        <dbReference type="SAM" id="MobiDB-lite"/>
    </source>
</evidence>
<dbReference type="Gene3D" id="3.90.190.10">
    <property type="entry name" value="Protein tyrosine phosphatase superfamily"/>
    <property type="match status" value="1"/>
</dbReference>
<evidence type="ECO:0000313" key="6">
    <source>
        <dbReference type="EnsemblMetazoa" id="Aqu2.1.38107_001"/>
    </source>
</evidence>
<keyword evidence="2" id="KW-0904">Protein phosphatase</keyword>
<feature type="region of interest" description="Disordered" evidence="3">
    <location>
        <begin position="193"/>
        <end position="233"/>
    </location>
</feature>
<evidence type="ECO:0000259" key="5">
    <source>
        <dbReference type="PROSITE" id="PS50056"/>
    </source>
</evidence>
<name>A0A1X7VF20_AMPQE</name>
<dbReference type="InParanoid" id="A0A1X7VF20"/>
<dbReference type="AlphaFoldDB" id="A0A1X7VF20"/>
<dbReference type="Pfam" id="PF00782">
    <property type="entry name" value="DSPc"/>
    <property type="match status" value="1"/>
</dbReference>
<dbReference type="KEGG" id="aqu:105316941"/>
<protein>
    <submittedName>
        <fullName evidence="6">Uncharacterized protein</fullName>
    </submittedName>
</protein>
<proteinExistence type="predicted"/>
<dbReference type="InterPro" id="IPR020422">
    <property type="entry name" value="TYR_PHOSPHATASE_DUAL_dom"/>
</dbReference>
<feature type="compositionally biased region" description="Basic and acidic residues" evidence="3">
    <location>
        <begin position="206"/>
        <end position="220"/>
    </location>
</feature>
<reference evidence="6" key="2">
    <citation type="submission" date="2017-05" db="UniProtKB">
        <authorList>
            <consortium name="EnsemblMetazoa"/>
        </authorList>
    </citation>
    <scope>IDENTIFICATION</scope>
</reference>
<evidence type="ECO:0000256" key="1">
    <source>
        <dbReference type="ARBA" id="ARBA00022801"/>
    </source>
</evidence>
<dbReference type="SUPFAM" id="SSF52799">
    <property type="entry name" value="(Phosphotyrosine protein) phosphatases II"/>
    <property type="match status" value="1"/>
</dbReference>
<feature type="domain" description="Tyrosine-protein phosphatase" evidence="4">
    <location>
        <begin position="38"/>
        <end position="194"/>
    </location>
</feature>
<dbReference type="PANTHER" id="PTHR10367:SF9">
    <property type="entry name" value="DUAL-SPECIFICITY PHOSPHATASE 11 (RNA_RNP COMPLEX 1-INTERACTING)"/>
    <property type="match status" value="1"/>
</dbReference>
<dbReference type="STRING" id="400682.A0A1X7VF20"/>
<dbReference type="EnsemblMetazoa" id="Aqu2.1.38107_001">
    <property type="protein sequence ID" value="Aqu2.1.38107_001"/>
    <property type="gene ID" value="Aqu2.1.38107"/>
</dbReference>
<accession>A0A1X7VF20</accession>
<dbReference type="PROSITE" id="PS50054">
    <property type="entry name" value="TYR_PHOSPHATASE_DUAL"/>
    <property type="match status" value="1"/>
</dbReference>
<dbReference type="InterPro" id="IPR000340">
    <property type="entry name" value="Dual-sp_phosphatase_cat-dom"/>
</dbReference>
<reference evidence="7" key="1">
    <citation type="journal article" date="2010" name="Nature">
        <title>The Amphimedon queenslandica genome and the evolution of animal complexity.</title>
        <authorList>
            <person name="Srivastava M."/>
            <person name="Simakov O."/>
            <person name="Chapman J."/>
            <person name="Fahey B."/>
            <person name="Gauthier M.E."/>
            <person name="Mitros T."/>
            <person name="Richards G.S."/>
            <person name="Conaco C."/>
            <person name="Dacre M."/>
            <person name="Hellsten U."/>
            <person name="Larroux C."/>
            <person name="Putnam N.H."/>
            <person name="Stanke M."/>
            <person name="Adamska M."/>
            <person name="Darling A."/>
            <person name="Degnan S.M."/>
            <person name="Oakley T.H."/>
            <person name="Plachetzki D.C."/>
            <person name="Zhai Y."/>
            <person name="Adamski M."/>
            <person name="Calcino A."/>
            <person name="Cummins S.F."/>
            <person name="Goodstein D.M."/>
            <person name="Harris C."/>
            <person name="Jackson D.J."/>
            <person name="Leys S.P."/>
            <person name="Shu S."/>
            <person name="Woodcroft B.J."/>
            <person name="Vervoort M."/>
            <person name="Kosik K.S."/>
            <person name="Manning G."/>
            <person name="Degnan B.M."/>
            <person name="Rokhsar D.S."/>
        </authorList>
    </citation>
    <scope>NUCLEOTIDE SEQUENCE [LARGE SCALE GENOMIC DNA]</scope>
</reference>
<dbReference type="InterPro" id="IPR029021">
    <property type="entry name" value="Prot-tyrosine_phosphatase-like"/>
</dbReference>
<dbReference type="InterPro" id="IPR000387">
    <property type="entry name" value="Tyr_Pase_dom"/>
</dbReference>
<dbReference type="SMART" id="SM00404">
    <property type="entry name" value="PTPc_motif"/>
    <property type="match status" value="1"/>
</dbReference>
<dbReference type="PROSITE" id="PS00383">
    <property type="entry name" value="TYR_PHOSPHATASE_1"/>
    <property type="match status" value="1"/>
</dbReference>
<organism evidence="6">
    <name type="scientific">Amphimedon queenslandica</name>
    <name type="common">Sponge</name>
    <dbReference type="NCBI Taxonomy" id="400682"/>
    <lineage>
        <taxon>Eukaryota</taxon>
        <taxon>Metazoa</taxon>
        <taxon>Porifera</taxon>
        <taxon>Demospongiae</taxon>
        <taxon>Heteroscleromorpha</taxon>
        <taxon>Haplosclerida</taxon>
        <taxon>Niphatidae</taxon>
        <taxon>Amphimedon</taxon>
    </lineage>
</organism>
<dbReference type="PROSITE" id="PS50056">
    <property type="entry name" value="TYR_PHOSPHATASE_2"/>
    <property type="match status" value="1"/>
</dbReference>
<dbReference type="PANTHER" id="PTHR10367">
    <property type="entry name" value="MRNA-CAPPING ENZYME"/>
    <property type="match status" value="1"/>
</dbReference>
<gene>
    <name evidence="6" type="primary">105316941</name>
</gene>
<feature type="domain" description="Tyrosine specific protein phosphatases" evidence="5">
    <location>
        <begin position="116"/>
        <end position="183"/>
    </location>
</feature>
<dbReference type="EnsemblMetazoa" id="XM_019993835.1">
    <property type="protein sequence ID" value="XP_019849394.1"/>
    <property type="gene ID" value="LOC105316941"/>
</dbReference>
<dbReference type="InterPro" id="IPR016130">
    <property type="entry name" value="Tyr_Pase_AS"/>
</dbReference>
<dbReference type="InterPro" id="IPR003595">
    <property type="entry name" value="Tyr_Pase_cat"/>
</dbReference>
<keyword evidence="7" id="KW-1185">Reference proteome</keyword>
<keyword evidence="1" id="KW-0378">Hydrolase</keyword>
<dbReference type="eggNOG" id="KOG2386">
    <property type="taxonomic scope" value="Eukaryota"/>
</dbReference>
<dbReference type="GO" id="GO:0004651">
    <property type="term" value="F:polynucleotide 5'-phosphatase activity"/>
    <property type="evidence" value="ECO:0007669"/>
    <property type="project" value="TreeGrafter"/>
</dbReference>